<organism evidence="1 2">
    <name type="scientific">Arthrobotrys musiformis</name>
    <dbReference type="NCBI Taxonomy" id="47236"/>
    <lineage>
        <taxon>Eukaryota</taxon>
        <taxon>Fungi</taxon>
        <taxon>Dikarya</taxon>
        <taxon>Ascomycota</taxon>
        <taxon>Pezizomycotina</taxon>
        <taxon>Orbiliomycetes</taxon>
        <taxon>Orbiliales</taxon>
        <taxon>Orbiliaceae</taxon>
        <taxon>Arthrobotrys</taxon>
    </lineage>
</organism>
<protein>
    <submittedName>
        <fullName evidence="1">Uncharacterized protein</fullName>
    </submittedName>
</protein>
<gene>
    <name evidence="1" type="ORF">TWF481_011044</name>
</gene>
<keyword evidence="2" id="KW-1185">Reference proteome</keyword>
<reference evidence="1 2" key="1">
    <citation type="submission" date="2023-08" db="EMBL/GenBank/DDBJ databases">
        <authorList>
            <person name="Palmer J.M."/>
        </authorList>
    </citation>
    <scope>NUCLEOTIDE SEQUENCE [LARGE SCALE GENOMIC DNA]</scope>
    <source>
        <strain evidence="1 2">TWF481</strain>
    </source>
</reference>
<evidence type="ECO:0000313" key="1">
    <source>
        <dbReference type="EMBL" id="KAK6498452.1"/>
    </source>
</evidence>
<comment type="caution">
    <text evidence="1">The sequence shown here is derived from an EMBL/GenBank/DDBJ whole genome shotgun (WGS) entry which is preliminary data.</text>
</comment>
<dbReference type="Proteomes" id="UP001370758">
    <property type="component" value="Unassembled WGS sequence"/>
</dbReference>
<evidence type="ECO:0000313" key="2">
    <source>
        <dbReference type="Proteomes" id="UP001370758"/>
    </source>
</evidence>
<dbReference type="AlphaFoldDB" id="A0AAV9VYM0"/>
<dbReference type="EMBL" id="JAVHJL010000008">
    <property type="protein sequence ID" value="KAK6498452.1"/>
    <property type="molecule type" value="Genomic_DNA"/>
</dbReference>
<accession>A0AAV9VYM0</accession>
<name>A0AAV9VYM0_9PEZI</name>
<sequence length="131" mass="14384">MSSSSDFPIEYIDFHGLNDDASSDGAYKKLALVGASAVSLLCYEKPGEVAETLRTDQRFDFVKRNEIVSGIWALSPAMMDPDNPTKGDSGPLIAWSVRLQLLYLGFRGTYSVEDALTNIDARQATKEDSEI</sequence>
<proteinExistence type="predicted"/>